<gene>
    <name evidence="2" type="ORF">Aud_000031</name>
</gene>
<protein>
    <submittedName>
        <fullName evidence="2">Uncharacterized protein</fullName>
    </submittedName>
</protein>
<dbReference type="AlphaFoldDB" id="A0A8E0QHS5"/>
<evidence type="ECO:0000313" key="2">
    <source>
        <dbReference type="EMBL" id="GIC84217.1"/>
    </source>
</evidence>
<dbReference type="Proteomes" id="UP000036893">
    <property type="component" value="Unassembled WGS sequence"/>
</dbReference>
<evidence type="ECO:0000256" key="1">
    <source>
        <dbReference type="ARBA" id="ARBA00023604"/>
    </source>
</evidence>
<dbReference type="PANTHER" id="PTHR34598">
    <property type="entry name" value="BLL6449 PROTEIN"/>
    <property type="match status" value="1"/>
</dbReference>
<dbReference type="GeneID" id="66987507"/>
<dbReference type="RefSeq" id="XP_043141483.1">
    <property type="nucleotide sequence ID" value="XM_043285548.1"/>
</dbReference>
<evidence type="ECO:0000313" key="3">
    <source>
        <dbReference type="Proteomes" id="UP000036893"/>
    </source>
</evidence>
<dbReference type="GO" id="GO:0016491">
    <property type="term" value="F:oxidoreductase activity"/>
    <property type="evidence" value="ECO:0007669"/>
    <property type="project" value="InterPro"/>
</dbReference>
<name>A0A8E0QHS5_9EURO</name>
<comment type="caution">
    <text evidence="2">The sequence shown here is derived from an EMBL/GenBank/DDBJ whole genome shotgun (WGS) entry which is preliminary data.</text>
</comment>
<dbReference type="NCBIfam" id="NF041278">
    <property type="entry name" value="CmcJ_NvfI_EfuI"/>
    <property type="match status" value="1"/>
</dbReference>
<reference evidence="2" key="2">
    <citation type="submission" date="2021-01" db="EMBL/GenBank/DDBJ databases">
        <title>Pan-genome distribution and transcriptional activeness of fungal secondary metabolism genes in Aspergillus section Fumigati.</title>
        <authorList>
            <person name="Takahashi H."/>
            <person name="Umemura M."/>
            <person name="Ninomiya A."/>
            <person name="Kusuya Y."/>
            <person name="Urayama S."/>
            <person name="Shimizu M."/>
            <person name="Watanabe A."/>
            <person name="Kamei K."/>
            <person name="Yaguchi T."/>
            <person name="Hagiwara D."/>
        </authorList>
    </citation>
    <scope>NUCLEOTIDE SEQUENCE</scope>
    <source>
        <strain evidence="2">IFM 46973</strain>
    </source>
</reference>
<organism evidence="2 3">
    <name type="scientific">Aspergillus udagawae</name>
    <dbReference type="NCBI Taxonomy" id="91492"/>
    <lineage>
        <taxon>Eukaryota</taxon>
        <taxon>Fungi</taxon>
        <taxon>Dikarya</taxon>
        <taxon>Ascomycota</taxon>
        <taxon>Pezizomycotina</taxon>
        <taxon>Eurotiomycetes</taxon>
        <taxon>Eurotiomycetidae</taxon>
        <taxon>Eurotiales</taxon>
        <taxon>Aspergillaceae</taxon>
        <taxon>Aspergillus</taxon>
        <taxon>Aspergillus subgen. Fumigati</taxon>
    </lineage>
</organism>
<dbReference type="InterPro" id="IPR044053">
    <property type="entry name" value="AsaB-like"/>
</dbReference>
<comment type="similarity">
    <text evidence="1">Belongs to the asaB hydroxylase/desaturase family.</text>
</comment>
<proteinExistence type="inferred from homology"/>
<dbReference type="EMBL" id="BBXM02000001">
    <property type="protein sequence ID" value="GIC84217.1"/>
    <property type="molecule type" value="Genomic_DNA"/>
</dbReference>
<reference evidence="2" key="1">
    <citation type="journal article" date="2015" name="Genome Announc.">
        <title>Draft Genome Sequence of the Pathogenic Filamentous Fungus Aspergillus udagawae Strain IFM 46973T.</title>
        <authorList>
            <person name="Kusuya Y."/>
            <person name="Takahashi-Nakaguchi A."/>
            <person name="Takahashi H."/>
            <person name="Yaguchi T."/>
        </authorList>
    </citation>
    <scope>NUCLEOTIDE SEQUENCE</scope>
    <source>
        <strain evidence="2">IFM 46973</strain>
    </source>
</reference>
<accession>A0A8E0QHS5</accession>
<sequence length="418" mass="48085">MAASQAFDFLPLQNKSKDPDLVRPWMSYWPPQPGSAVHEWFRTEFPKALEWSFNPDKPFDRPMKGWKQKARNLGKDCAVDLLPPTEIPTASMITLDRNPTTIKEQEEELGQRTRCNEIDQNLRVLGLRSCDVTGFNYLDWSPRYQIEKPFHSRLPVLDCLSRSNVATKAYTVPVHDVAGFEDYFSLAISGFQFIVCPSGMVEWSDAEIQRLYLPSMRLWLQEHFQASFVYIYSYNLRCEDPKRSPSVDWTVPVPFAHCGNESFQHPAVPVYHTADIWAGADVTPDAIYTHLKLYLPGKADEIRARRHRFVNIWRPLTGPYQDMPLAVCDYRSLKHSDLVASDAVLTHYCGEGYDVRYSPYHRWFYKRGMDSDEAIMFKLYDSNDLEASLCPHAAFKDPSAPVGTPKRASIELRAIIVD</sequence>
<dbReference type="PANTHER" id="PTHR34598:SF3">
    <property type="entry name" value="OXIDOREDUCTASE AN1597"/>
    <property type="match status" value="1"/>
</dbReference>